<evidence type="ECO:0000313" key="12">
    <source>
        <dbReference type="EMBL" id="CAE1254534.1"/>
    </source>
</evidence>
<dbReference type="GO" id="GO:0005975">
    <property type="term" value="P:carbohydrate metabolic process"/>
    <property type="evidence" value="ECO:0007669"/>
    <property type="project" value="InterPro"/>
</dbReference>
<dbReference type="InterPro" id="IPR006109">
    <property type="entry name" value="G3P_DH_NAD-dep_C"/>
</dbReference>
<reference evidence="12" key="1">
    <citation type="submission" date="2021-01" db="EMBL/GenBank/DDBJ databases">
        <authorList>
            <person name="Li R."/>
            <person name="Bekaert M."/>
        </authorList>
    </citation>
    <scope>NUCLEOTIDE SEQUENCE</scope>
    <source>
        <strain evidence="12">Farmed</strain>
    </source>
</reference>
<keyword evidence="13" id="KW-1185">Reference proteome</keyword>
<dbReference type="InterPro" id="IPR006168">
    <property type="entry name" value="G3P_DH_NAD-dep"/>
</dbReference>
<dbReference type="Pfam" id="PF07479">
    <property type="entry name" value="NAD_Gly3P_dh_C"/>
    <property type="match status" value="1"/>
</dbReference>
<dbReference type="FunFam" id="3.40.50.720:FF:000088">
    <property type="entry name" value="Glycerol-3-phosphate dehydrogenase [NAD(+)]"/>
    <property type="match status" value="1"/>
</dbReference>
<dbReference type="NCBIfam" id="TIGR03376">
    <property type="entry name" value="glycerol3P_DH"/>
    <property type="match status" value="1"/>
</dbReference>
<dbReference type="SUPFAM" id="SSF51735">
    <property type="entry name" value="NAD(P)-binding Rossmann-fold domains"/>
    <property type="match status" value="1"/>
</dbReference>
<comment type="similarity">
    <text evidence="3 8">Belongs to the NAD-dependent glycerol-3-phosphate dehydrogenase family.</text>
</comment>
<keyword evidence="5 8" id="KW-0560">Oxidoreductase</keyword>
<comment type="subcellular location">
    <subcellularLocation>
        <location evidence="1">Cytoplasm</location>
    </subcellularLocation>
</comment>
<dbReference type="PANTHER" id="PTHR11728:SF8">
    <property type="entry name" value="GLYCEROL-3-PHOSPHATE DEHYDROGENASE [NAD(+)]-RELATED"/>
    <property type="match status" value="1"/>
</dbReference>
<dbReference type="Gene3D" id="1.10.1040.10">
    <property type="entry name" value="N-(1-d-carboxylethyl)-l-norvaline Dehydrogenase, domain 2"/>
    <property type="match status" value="1"/>
</dbReference>
<keyword evidence="6 8" id="KW-0520">NAD</keyword>
<evidence type="ECO:0000256" key="4">
    <source>
        <dbReference type="ARBA" id="ARBA00022490"/>
    </source>
</evidence>
<dbReference type="GO" id="GO:0005829">
    <property type="term" value="C:cytosol"/>
    <property type="evidence" value="ECO:0007669"/>
    <property type="project" value="TreeGrafter"/>
</dbReference>
<dbReference type="PANTHER" id="PTHR11728">
    <property type="entry name" value="GLYCEROL-3-PHOSPHATE DEHYDROGENASE"/>
    <property type="match status" value="1"/>
</dbReference>
<dbReference type="Gene3D" id="3.40.50.720">
    <property type="entry name" value="NAD(P)-binding Rossmann-like Domain"/>
    <property type="match status" value="1"/>
</dbReference>
<dbReference type="Proteomes" id="UP000597762">
    <property type="component" value="Unassembled WGS sequence"/>
</dbReference>
<dbReference type="InterPro" id="IPR036291">
    <property type="entry name" value="NAD(P)-bd_dom_sf"/>
</dbReference>
<dbReference type="PRINTS" id="PR00077">
    <property type="entry name" value="GPDHDRGNASE"/>
</dbReference>
<evidence type="ECO:0000313" key="13">
    <source>
        <dbReference type="Proteomes" id="UP000597762"/>
    </source>
</evidence>
<gene>
    <name evidence="12" type="ORF">SPHA_29026</name>
</gene>
<organism evidence="12 13">
    <name type="scientific">Acanthosepion pharaonis</name>
    <name type="common">Pharaoh cuttlefish</name>
    <name type="synonym">Sepia pharaonis</name>
    <dbReference type="NCBI Taxonomy" id="158019"/>
    <lineage>
        <taxon>Eukaryota</taxon>
        <taxon>Metazoa</taxon>
        <taxon>Spiralia</taxon>
        <taxon>Lophotrochozoa</taxon>
        <taxon>Mollusca</taxon>
        <taxon>Cephalopoda</taxon>
        <taxon>Coleoidea</taxon>
        <taxon>Decapodiformes</taxon>
        <taxon>Sepiida</taxon>
        <taxon>Sepiina</taxon>
        <taxon>Sepiidae</taxon>
        <taxon>Acanthosepion</taxon>
    </lineage>
</organism>
<dbReference type="GO" id="GO:0141152">
    <property type="term" value="F:glycerol-3-phosphate dehydrogenase (NAD+) activity"/>
    <property type="evidence" value="ECO:0007669"/>
    <property type="project" value="UniProtKB-UniRule"/>
</dbReference>
<evidence type="ECO:0000256" key="6">
    <source>
        <dbReference type="ARBA" id="ARBA00023027"/>
    </source>
</evidence>
<dbReference type="SUPFAM" id="SSF48179">
    <property type="entry name" value="6-phosphogluconate dehydrogenase C-terminal domain-like"/>
    <property type="match status" value="1"/>
</dbReference>
<proteinExistence type="inferred from homology"/>
<dbReference type="GO" id="GO:0051287">
    <property type="term" value="F:NAD binding"/>
    <property type="evidence" value="ECO:0007669"/>
    <property type="project" value="UniProtKB-UniRule"/>
</dbReference>
<dbReference type="InterPro" id="IPR013328">
    <property type="entry name" value="6PGD_dom2"/>
</dbReference>
<dbReference type="Pfam" id="PF01210">
    <property type="entry name" value="NAD_Gly3P_dh_N"/>
    <property type="match status" value="1"/>
</dbReference>
<evidence type="ECO:0000256" key="3">
    <source>
        <dbReference type="ARBA" id="ARBA00011009"/>
    </source>
</evidence>
<dbReference type="PROSITE" id="PS00957">
    <property type="entry name" value="NAD_G3PDH"/>
    <property type="match status" value="1"/>
</dbReference>
<dbReference type="FunFam" id="1.10.1040.10:FF:000004">
    <property type="entry name" value="Glycerol-3-phosphate dehydrogenase [NAD(+)]"/>
    <property type="match status" value="1"/>
</dbReference>
<dbReference type="InterPro" id="IPR011128">
    <property type="entry name" value="G3P_DH_NAD-dep_N"/>
</dbReference>
<evidence type="ECO:0000256" key="8">
    <source>
        <dbReference type="RuleBase" id="RU000437"/>
    </source>
</evidence>
<evidence type="ECO:0000256" key="1">
    <source>
        <dbReference type="ARBA" id="ARBA00004496"/>
    </source>
</evidence>
<dbReference type="AlphaFoldDB" id="A0A812C351"/>
<evidence type="ECO:0000256" key="2">
    <source>
        <dbReference type="ARBA" id="ARBA00005192"/>
    </source>
</evidence>
<dbReference type="OrthoDB" id="10263760at2759"/>
<feature type="domain" description="Glycerol-3-phosphate dehydrogenase NAD-dependent N-terminal" evidence="10">
    <location>
        <begin position="92"/>
        <end position="259"/>
    </location>
</feature>
<comment type="pathway">
    <text evidence="2">Phospholipid metabolism; alpha-glycerophosphate cycle.</text>
</comment>
<comment type="catalytic activity">
    <reaction evidence="7 9">
        <text>sn-glycerol 3-phosphate + NAD(+) = dihydroxyacetone phosphate + NADH + H(+)</text>
        <dbReference type="Rhea" id="RHEA:11092"/>
        <dbReference type="ChEBI" id="CHEBI:15378"/>
        <dbReference type="ChEBI" id="CHEBI:57540"/>
        <dbReference type="ChEBI" id="CHEBI:57597"/>
        <dbReference type="ChEBI" id="CHEBI:57642"/>
        <dbReference type="ChEBI" id="CHEBI:57945"/>
        <dbReference type="EC" id="1.1.1.8"/>
    </reaction>
</comment>
<keyword evidence="4" id="KW-0963">Cytoplasm</keyword>
<dbReference type="InterPro" id="IPR017751">
    <property type="entry name" value="G3P_DH_NAD-dep_euk"/>
</dbReference>
<evidence type="ECO:0000256" key="5">
    <source>
        <dbReference type="ARBA" id="ARBA00023002"/>
    </source>
</evidence>
<comment type="caution">
    <text evidence="12">The sequence shown here is derived from an EMBL/GenBank/DDBJ whole genome shotgun (WGS) entry which is preliminary data.</text>
</comment>
<feature type="domain" description="Glycerol-3-phosphate dehydrogenase NAD-dependent C-terminal" evidence="11">
    <location>
        <begin position="280"/>
        <end position="425"/>
    </location>
</feature>
<evidence type="ECO:0000256" key="7">
    <source>
        <dbReference type="ARBA" id="ARBA00048683"/>
    </source>
</evidence>
<accession>A0A812C351</accession>
<dbReference type="EC" id="1.1.1.8" evidence="9"/>
<dbReference type="GO" id="GO:0042803">
    <property type="term" value="F:protein homodimerization activity"/>
    <property type="evidence" value="ECO:0007669"/>
    <property type="project" value="InterPro"/>
</dbReference>
<dbReference type="InterPro" id="IPR008927">
    <property type="entry name" value="6-PGluconate_DH-like_C_sf"/>
</dbReference>
<evidence type="ECO:0000256" key="9">
    <source>
        <dbReference type="RuleBase" id="RU361243"/>
    </source>
</evidence>
<sequence length="437" mass="47985">MYVTVAAAAVGLLLQATTKRRSRFASLPNNVLVSRLKDIVCSSWVSGSSTSKSNYRLPCWESRHLTTSARRSFCLNRVHNYNNIAMAPKKRVCIIGSGNWGSAIAKITGNNVRDRSNQFESRINMYVYEEVLDGKKLTEIINTTHENIKYLPGIKLPENVVAVPDVVEATADADILVFVLPHQFVKGICKSIKGKIKPDAFAVSLIKGFDTCEGGIKLLSDVISEHLGIECAVLMGANLAHEVASEAFCESTIGAKNKETGMVLKNLFDADYFRCSVVSDAHTVEACGALKNVVAVGSGITDGLNMGDNTKAAVLRLGMMEMIEFIDIFFKGAKLRTFFESSGLADLVATCHGGRNRKLGEALVKTNKTVPELEKEILNGQSFQGPPTAKEVYEILKEKDMLDRCPMFVAVHHICQRKMEPSKFISLLKNHPEHKAN</sequence>
<dbReference type="EMBL" id="CAHIKZ030001147">
    <property type="protein sequence ID" value="CAE1254534.1"/>
    <property type="molecule type" value="Genomic_DNA"/>
</dbReference>
<evidence type="ECO:0000259" key="11">
    <source>
        <dbReference type="Pfam" id="PF07479"/>
    </source>
</evidence>
<name>A0A812C351_ACAPH</name>
<evidence type="ECO:0000259" key="10">
    <source>
        <dbReference type="Pfam" id="PF01210"/>
    </source>
</evidence>
<protein>
    <recommendedName>
        <fullName evidence="9">Glycerol-3-phosphate dehydrogenase [NAD(+)]</fullName>
        <ecNumber evidence="9">1.1.1.8</ecNumber>
    </recommendedName>
</protein>
<dbReference type="GO" id="GO:0046168">
    <property type="term" value="P:glycerol-3-phosphate catabolic process"/>
    <property type="evidence" value="ECO:0007669"/>
    <property type="project" value="UniProtKB-UniRule"/>
</dbReference>